<evidence type="ECO:0000256" key="1">
    <source>
        <dbReference type="ARBA" id="ARBA00004123"/>
    </source>
</evidence>
<feature type="compositionally biased region" description="Acidic residues" evidence="8">
    <location>
        <begin position="496"/>
        <end position="510"/>
    </location>
</feature>
<sequence length="836" mass="96595">MSRRKTQHETLIDHDESSQICEEYQEDAQSDDVLDIKKNCHYCGKEFGTAKRRFLHERYCKAGDIERFSCKVCDLNFKFQLGLERHEKRHEPPGGFLCGVCNEKFTTDADRVQHRNQEHKVYRCQICEAKFGTEAEYVAHIVNQHGGKDREPVVCSDCGQQFRSSTQLKAHNESKCGTIKMYSCNECNSRFMTSTTLKAHKLIHLGVKKHLCNFCGSNFLSKGQLKVHERSHTGEKPFKCNECGKAFAYRESLVTHSSLHTGIRPYVCELCGSKFSCIGNLIKHRRSRPDTCGLPQFRRNSKVTPRMKTKKLRGNLTSKLEKLVERNEISIVHQLQLVDTNEEMPSVKKEKDEVEIFNIGAPHGTVAPKLEDFADTKPQVTEVLIHNAQEAEDLDDDLPLSTLRSQVVTKKEQKFILTEVEIVPKVTKEVPKRKAKEPKAPPKEVKERKVEKKPPKTPIKKSESDESNDIDFFDMNDLSKESDDDETYQPDPVKSEEDEDEDDEDEEEEVEIVRKPKVRNERVSMVHEYKCDHCPKMFCYKTIFNLHLKREHNMDIKDEDLPNQQRYSKILFPRDRVHECQYCKRKYANKPALLKHEQLHGPEGKLHVKCRVCKEYFENNEKEKEHRLAKHKEEITCKVCQKVYRDESHLQVHFRNCHTKEPIKKLQHLCGKCGKSFTSKTAMLDHERSDCGKSPIYQCDVCKKFYHSAGSLKTHKNVHTNELPNLCKYCGKGFRTPGQLKVHERIHTGEKPFKCTYCPKAFGHRESLLTHVSLHTGFKRFMCSGCGQRFTCISNLQAHRKAHADTCGLVPNCTKAVGPMDIANPLKSERQDMDQA</sequence>
<dbReference type="AlphaFoldDB" id="A0A1B0DMU3"/>
<dbReference type="FunFam" id="3.30.160.60:FF:001465">
    <property type="entry name" value="Zinc finger protein 560"/>
    <property type="match status" value="1"/>
</dbReference>
<dbReference type="VEuPathDB" id="VectorBase:PPAI009685"/>
<dbReference type="GO" id="GO:0008270">
    <property type="term" value="F:zinc ion binding"/>
    <property type="evidence" value="ECO:0007669"/>
    <property type="project" value="UniProtKB-KW"/>
</dbReference>
<keyword evidence="11" id="KW-1185">Reference proteome</keyword>
<feature type="domain" description="C2H2-type" evidence="9">
    <location>
        <begin position="153"/>
        <end position="180"/>
    </location>
</feature>
<evidence type="ECO:0000256" key="7">
    <source>
        <dbReference type="ARBA" id="ARBA00023242"/>
    </source>
</evidence>
<keyword evidence="6" id="KW-0238">DNA-binding</keyword>
<dbReference type="PANTHER" id="PTHR24406">
    <property type="entry name" value="TRANSCRIPTIONAL REPRESSOR CTCFL-RELATED"/>
    <property type="match status" value="1"/>
</dbReference>
<keyword evidence="4" id="KW-0863">Zinc-finger</keyword>
<dbReference type="InterPro" id="IPR036236">
    <property type="entry name" value="Znf_C2H2_sf"/>
</dbReference>
<dbReference type="InterPro" id="IPR013087">
    <property type="entry name" value="Znf_C2H2_type"/>
</dbReference>
<dbReference type="SMART" id="SM00355">
    <property type="entry name" value="ZnF_C2H2"/>
    <property type="match status" value="18"/>
</dbReference>
<dbReference type="PROSITE" id="PS00028">
    <property type="entry name" value="ZINC_FINGER_C2H2_1"/>
    <property type="match status" value="13"/>
</dbReference>
<dbReference type="FunFam" id="3.30.160.60:FF:002343">
    <property type="entry name" value="Zinc finger protein 33A"/>
    <property type="match status" value="1"/>
</dbReference>
<reference evidence="10" key="1">
    <citation type="submission" date="2022-08" db="UniProtKB">
        <authorList>
            <consortium name="EnsemblMetazoa"/>
        </authorList>
    </citation>
    <scope>IDENTIFICATION</scope>
    <source>
        <strain evidence="10">Israel</strain>
    </source>
</reference>
<accession>A0A1B0DMU3</accession>
<dbReference type="InterPro" id="IPR050888">
    <property type="entry name" value="ZnF_C2H2-type_TF"/>
</dbReference>
<dbReference type="GO" id="GO:0003677">
    <property type="term" value="F:DNA binding"/>
    <property type="evidence" value="ECO:0007669"/>
    <property type="project" value="UniProtKB-KW"/>
</dbReference>
<evidence type="ECO:0000256" key="3">
    <source>
        <dbReference type="ARBA" id="ARBA00022737"/>
    </source>
</evidence>
<evidence type="ECO:0000313" key="11">
    <source>
        <dbReference type="Proteomes" id="UP000092462"/>
    </source>
</evidence>
<feature type="domain" description="C2H2-type" evidence="9">
    <location>
        <begin position="725"/>
        <end position="752"/>
    </location>
</feature>
<feature type="domain" description="C2H2-type" evidence="9">
    <location>
        <begin position="753"/>
        <end position="780"/>
    </location>
</feature>
<keyword evidence="7" id="KW-0539">Nucleus</keyword>
<evidence type="ECO:0000313" key="10">
    <source>
        <dbReference type="EnsemblMetazoa" id="PPAI009685-PA"/>
    </source>
</evidence>
<keyword evidence="5" id="KW-0862">Zinc</keyword>
<feature type="domain" description="C2H2-type" evidence="9">
    <location>
        <begin position="781"/>
        <end position="804"/>
    </location>
</feature>
<feature type="domain" description="C2H2-type" evidence="9">
    <location>
        <begin position="668"/>
        <end position="695"/>
    </location>
</feature>
<proteinExistence type="predicted"/>
<feature type="domain" description="C2H2-type" evidence="9">
    <location>
        <begin position="122"/>
        <end position="150"/>
    </location>
</feature>
<dbReference type="SUPFAM" id="SSF57667">
    <property type="entry name" value="beta-beta-alpha zinc fingers"/>
    <property type="match status" value="7"/>
</dbReference>
<feature type="domain" description="C2H2-type" evidence="9">
    <location>
        <begin position="238"/>
        <end position="265"/>
    </location>
</feature>
<comment type="subcellular location">
    <subcellularLocation>
        <location evidence="1">Nucleus</location>
    </subcellularLocation>
</comment>
<feature type="domain" description="C2H2-type" evidence="9">
    <location>
        <begin position="635"/>
        <end position="663"/>
    </location>
</feature>
<dbReference type="EnsemblMetazoa" id="PPAI009685-RA">
    <property type="protein sequence ID" value="PPAI009685-PA"/>
    <property type="gene ID" value="PPAI009685"/>
</dbReference>
<feature type="domain" description="C2H2-type" evidence="9">
    <location>
        <begin position="578"/>
        <end position="605"/>
    </location>
</feature>
<dbReference type="FunFam" id="3.30.160.60:FF:002388">
    <property type="entry name" value="Uncharacterized protein, isoform B"/>
    <property type="match status" value="1"/>
</dbReference>
<feature type="domain" description="C2H2-type" evidence="9">
    <location>
        <begin position="68"/>
        <end position="90"/>
    </location>
</feature>
<feature type="domain" description="C2H2-type" evidence="9">
    <location>
        <begin position="182"/>
        <end position="209"/>
    </location>
</feature>
<dbReference type="PROSITE" id="PS50157">
    <property type="entry name" value="ZINC_FINGER_C2H2_2"/>
    <property type="match status" value="15"/>
</dbReference>
<name>A0A1B0DMU3_PHLPP</name>
<dbReference type="VEuPathDB" id="VectorBase:PPAPM1_005586"/>
<feature type="domain" description="C2H2-type" evidence="9">
    <location>
        <begin position="266"/>
        <end position="295"/>
    </location>
</feature>
<organism evidence="10 11">
    <name type="scientific">Phlebotomus papatasi</name>
    <name type="common">Sandfly</name>
    <dbReference type="NCBI Taxonomy" id="29031"/>
    <lineage>
        <taxon>Eukaryota</taxon>
        <taxon>Metazoa</taxon>
        <taxon>Ecdysozoa</taxon>
        <taxon>Arthropoda</taxon>
        <taxon>Hexapoda</taxon>
        <taxon>Insecta</taxon>
        <taxon>Pterygota</taxon>
        <taxon>Neoptera</taxon>
        <taxon>Endopterygota</taxon>
        <taxon>Diptera</taxon>
        <taxon>Nematocera</taxon>
        <taxon>Psychodoidea</taxon>
        <taxon>Psychodidae</taxon>
        <taxon>Phlebotomus</taxon>
        <taxon>Phlebotomus</taxon>
    </lineage>
</organism>
<feature type="domain" description="C2H2-type" evidence="9">
    <location>
        <begin position="697"/>
        <end position="724"/>
    </location>
</feature>
<dbReference type="EMBL" id="AJVK01007145">
    <property type="status" value="NOT_ANNOTATED_CDS"/>
    <property type="molecule type" value="Genomic_DNA"/>
</dbReference>
<feature type="compositionally biased region" description="Acidic residues" evidence="8">
    <location>
        <begin position="465"/>
        <end position="474"/>
    </location>
</feature>
<evidence type="ECO:0000259" key="9">
    <source>
        <dbReference type="PROSITE" id="PS50157"/>
    </source>
</evidence>
<keyword evidence="3" id="KW-0677">Repeat</keyword>
<dbReference type="Proteomes" id="UP000092462">
    <property type="component" value="Unassembled WGS sequence"/>
</dbReference>
<dbReference type="EMBL" id="AJVK01007144">
    <property type="status" value="NOT_ANNOTATED_CDS"/>
    <property type="molecule type" value="Genomic_DNA"/>
</dbReference>
<feature type="compositionally biased region" description="Basic and acidic residues" evidence="8">
    <location>
        <begin position="429"/>
        <end position="464"/>
    </location>
</feature>
<dbReference type="Gene3D" id="3.30.160.60">
    <property type="entry name" value="Classic Zinc Finger"/>
    <property type="match status" value="12"/>
</dbReference>
<evidence type="ECO:0000256" key="4">
    <source>
        <dbReference type="ARBA" id="ARBA00022771"/>
    </source>
</evidence>
<dbReference type="GO" id="GO:0000122">
    <property type="term" value="P:negative regulation of transcription by RNA polymerase II"/>
    <property type="evidence" value="ECO:0007669"/>
    <property type="project" value="UniProtKB-ARBA"/>
</dbReference>
<evidence type="ECO:0000256" key="2">
    <source>
        <dbReference type="ARBA" id="ARBA00022723"/>
    </source>
</evidence>
<evidence type="ECO:0000256" key="6">
    <source>
        <dbReference type="ARBA" id="ARBA00023125"/>
    </source>
</evidence>
<dbReference type="FunFam" id="3.30.160.60:FF:000625">
    <property type="entry name" value="Zinc finger protein 536"/>
    <property type="match status" value="1"/>
</dbReference>
<dbReference type="Pfam" id="PF00096">
    <property type="entry name" value="zf-C2H2"/>
    <property type="match status" value="5"/>
</dbReference>
<keyword evidence="2" id="KW-0479">Metal-binding</keyword>
<evidence type="ECO:0000256" key="8">
    <source>
        <dbReference type="SAM" id="MobiDB-lite"/>
    </source>
</evidence>
<feature type="domain" description="C2H2-type" evidence="9">
    <location>
        <begin position="529"/>
        <end position="557"/>
    </location>
</feature>
<dbReference type="GO" id="GO:0005634">
    <property type="term" value="C:nucleus"/>
    <property type="evidence" value="ECO:0007669"/>
    <property type="project" value="UniProtKB-SubCell"/>
</dbReference>
<feature type="domain" description="C2H2-type" evidence="9">
    <location>
        <begin position="210"/>
        <end position="237"/>
    </location>
</feature>
<feature type="region of interest" description="Disordered" evidence="8">
    <location>
        <begin position="429"/>
        <end position="515"/>
    </location>
</feature>
<evidence type="ECO:0000256" key="5">
    <source>
        <dbReference type="ARBA" id="ARBA00022833"/>
    </source>
</evidence>
<protein>
    <recommendedName>
        <fullName evidence="9">C2H2-type domain-containing protein</fullName>
    </recommendedName>
</protein>